<dbReference type="PANTHER" id="PTHR23411">
    <property type="entry name" value="TAPASIN"/>
    <property type="match status" value="1"/>
</dbReference>
<dbReference type="InterPro" id="IPR013783">
    <property type="entry name" value="Ig-like_fold"/>
</dbReference>
<feature type="domain" description="Ig-like" evidence="3">
    <location>
        <begin position="297"/>
        <end position="382"/>
    </location>
</feature>
<evidence type="ECO:0000256" key="1">
    <source>
        <dbReference type="ARBA" id="ARBA00023319"/>
    </source>
</evidence>
<reference evidence="4" key="1">
    <citation type="submission" date="2025-08" db="UniProtKB">
        <authorList>
            <consortium name="Ensembl"/>
        </authorList>
    </citation>
    <scope>IDENTIFICATION</scope>
</reference>
<dbReference type="SMART" id="SM00407">
    <property type="entry name" value="IGc1"/>
    <property type="match status" value="3"/>
</dbReference>
<feature type="domain" description="Ig-like" evidence="3">
    <location>
        <begin position="95"/>
        <end position="192"/>
    </location>
</feature>
<evidence type="ECO:0000259" key="3">
    <source>
        <dbReference type="PROSITE" id="PS50835"/>
    </source>
</evidence>
<evidence type="ECO:0000313" key="5">
    <source>
        <dbReference type="Proteomes" id="UP000472270"/>
    </source>
</evidence>
<dbReference type="InterPro" id="IPR036179">
    <property type="entry name" value="Ig-like_dom_sf"/>
</dbReference>
<dbReference type="AlphaFoldDB" id="A0A673MYJ6"/>
<dbReference type="Ensembl" id="ENSSRHT00000098121.1">
    <property type="protein sequence ID" value="ENSSRHP00000095528.1"/>
    <property type="gene ID" value="ENSSRHG00000046984.1"/>
</dbReference>
<proteinExistence type="predicted"/>
<evidence type="ECO:0000256" key="2">
    <source>
        <dbReference type="SAM" id="Phobius"/>
    </source>
</evidence>
<sequence length="454" mass="50906">MMSPCESSPGSLLVGCLATGFSPAESVNFKWMDQRGNSLTNFIQYPTVGTGNKMLKVSHITINEAEWNQSKIICEAGHPSGNVTETFTTVKPQTPTLSLVLVTTLKSTSVMCVIEDFYPKKIDVQWKVNNTNSMSQLKLERKLNDTGHYTAYSFYEVSRENWDVNTQYTCEVTHRGKPFTTTAYFKAKFALTLKPPIQREIFLKNEVVLEAVVSGDIKDTVEKASVSCSVKEARIDVRPGTVKFSNDISQFIKKHNVTVDTKKWFDGEMVTCTTSDTNNNGDIEQKIRFHKGDEKKPSVTIYKPDSNVTDPVSLVCEVTSLKLGDVYIMWRVGKEPYREGTTSAPIHQKDSTSVLSILTMTKEEYNNIIICAVKHANMDNISAPLQASTSQSEPPEPETGFALDCNRDVLEEDEFRSLWSTATSFIFLFLFSLTYSAVLSFFKVIQILLNNVPN</sequence>
<keyword evidence="5" id="KW-1185">Reference proteome</keyword>
<reference evidence="4" key="2">
    <citation type="submission" date="2025-09" db="UniProtKB">
        <authorList>
            <consortium name="Ensembl"/>
        </authorList>
    </citation>
    <scope>IDENTIFICATION</scope>
</reference>
<protein>
    <submittedName>
        <fullName evidence="4">Immunoglobulin heavy constant zeta</fullName>
    </submittedName>
</protein>
<keyword evidence="2" id="KW-0472">Membrane</keyword>
<dbReference type="Pfam" id="PF07654">
    <property type="entry name" value="C1-set"/>
    <property type="match status" value="3"/>
</dbReference>
<dbReference type="InterPro" id="IPR003597">
    <property type="entry name" value="Ig_C1-set"/>
</dbReference>
<dbReference type="Proteomes" id="UP000472270">
    <property type="component" value="Unassembled WGS sequence"/>
</dbReference>
<accession>A0A673MYJ6</accession>
<dbReference type="InterPro" id="IPR007110">
    <property type="entry name" value="Ig-like_dom"/>
</dbReference>
<dbReference type="Gene3D" id="2.60.40.10">
    <property type="entry name" value="Immunoglobulins"/>
    <property type="match status" value="3"/>
</dbReference>
<keyword evidence="2" id="KW-1133">Transmembrane helix</keyword>
<feature type="transmembrane region" description="Helical" evidence="2">
    <location>
        <begin position="425"/>
        <end position="449"/>
    </location>
</feature>
<dbReference type="CDD" id="cd00098">
    <property type="entry name" value="IgC1"/>
    <property type="match status" value="1"/>
</dbReference>
<evidence type="ECO:0000313" key="4">
    <source>
        <dbReference type="Ensembl" id="ENSSRHP00000095528.1"/>
    </source>
</evidence>
<name>A0A673MYJ6_9TELE</name>
<organism evidence="4 5">
    <name type="scientific">Sinocyclocheilus rhinocerous</name>
    <dbReference type="NCBI Taxonomy" id="307959"/>
    <lineage>
        <taxon>Eukaryota</taxon>
        <taxon>Metazoa</taxon>
        <taxon>Chordata</taxon>
        <taxon>Craniata</taxon>
        <taxon>Vertebrata</taxon>
        <taxon>Euteleostomi</taxon>
        <taxon>Actinopterygii</taxon>
        <taxon>Neopterygii</taxon>
        <taxon>Teleostei</taxon>
        <taxon>Ostariophysi</taxon>
        <taxon>Cypriniformes</taxon>
        <taxon>Cyprinidae</taxon>
        <taxon>Cyprininae</taxon>
        <taxon>Sinocyclocheilus</taxon>
    </lineage>
</organism>
<dbReference type="InterPro" id="IPR003006">
    <property type="entry name" value="Ig/MHC_CS"/>
</dbReference>
<keyword evidence="1" id="KW-0393">Immunoglobulin domain</keyword>
<keyword evidence="2" id="KW-0812">Transmembrane</keyword>
<dbReference type="InterPro" id="IPR050380">
    <property type="entry name" value="Immune_Resp_Modulators"/>
</dbReference>
<dbReference type="PROSITE" id="PS50835">
    <property type="entry name" value="IG_LIKE"/>
    <property type="match status" value="2"/>
</dbReference>
<dbReference type="PROSITE" id="PS00290">
    <property type="entry name" value="IG_MHC"/>
    <property type="match status" value="1"/>
</dbReference>
<dbReference type="SUPFAM" id="SSF48726">
    <property type="entry name" value="Immunoglobulin"/>
    <property type="match status" value="3"/>
</dbReference>